<proteinExistence type="predicted"/>
<protein>
    <submittedName>
        <fullName evidence="1">Uncharacterized protein</fullName>
    </submittedName>
</protein>
<dbReference type="EMBL" id="GBRH01177586">
    <property type="protein sequence ID" value="JAE20310.1"/>
    <property type="molecule type" value="Transcribed_RNA"/>
</dbReference>
<reference evidence="1" key="2">
    <citation type="journal article" date="2015" name="Data Brief">
        <title>Shoot transcriptome of the giant reed, Arundo donax.</title>
        <authorList>
            <person name="Barrero R.A."/>
            <person name="Guerrero F.D."/>
            <person name="Moolhuijzen P."/>
            <person name="Goolsby J.A."/>
            <person name="Tidwell J."/>
            <person name="Bellgard S.E."/>
            <person name="Bellgard M.I."/>
        </authorList>
    </citation>
    <scope>NUCLEOTIDE SEQUENCE</scope>
    <source>
        <tissue evidence="1">Shoot tissue taken approximately 20 cm above the soil surface</tissue>
    </source>
</reference>
<sequence>MAIGVDEEPRKSTLTKIGEIPAIEEFVFLKL</sequence>
<name>A0A0A9I5J4_ARUDO</name>
<dbReference type="AlphaFoldDB" id="A0A0A9I5J4"/>
<organism evidence="1">
    <name type="scientific">Arundo donax</name>
    <name type="common">Giant reed</name>
    <name type="synonym">Donax arundinaceus</name>
    <dbReference type="NCBI Taxonomy" id="35708"/>
    <lineage>
        <taxon>Eukaryota</taxon>
        <taxon>Viridiplantae</taxon>
        <taxon>Streptophyta</taxon>
        <taxon>Embryophyta</taxon>
        <taxon>Tracheophyta</taxon>
        <taxon>Spermatophyta</taxon>
        <taxon>Magnoliopsida</taxon>
        <taxon>Liliopsida</taxon>
        <taxon>Poales</taxon>
        <taxon>Poaceae</taxon>
        <taxon>PACMAD clade</taxon>
        <taxon>Arundinoideae</taxon>
        <taxon>Arundineae</taxon>
        <taxon>Arundo</taxon>
    </lineage>
</organism>
<reference evidence="1" key="1">
    <citation type="submission" date="2014-09" db="EMBL/GenBank/DDBJ databases">
        <authorList>
            <person name="Magalhaes I.L.F."/>
            <person name="Oliveira U."/>
            <person name="Santos F.R."/>
            <person name="Vidigal T.H.D.A."/>
            <person name="Brescovit A.D."/>
            <person name="Santos A.J."/>
        </authorList>
    </citation>
    <scope>NUCLEOTIDE SEQUENCE</scope>
    <source>
        <tissue evidence="1">Shoot tissue taken approximately 20 cm above the soil surface</tissue>
    </source>
</reference>
<evidence type="ECO:0000313" key="1">
    <source>
        <dbReference type="EMBL" id="JAE20310.1"/>
    </source>
</evidence>
<accession>A0A0A9I5J4</accession>